<dbReference type="Proteomes" id="UP000244184">
    <property type="component" value="Unassembled WGS sequence"/>
</dbReference>
<dbReference type="EMBL" id="PYHP01000069">
    <property type="protein sequence ID" value="PUA36598.1"/>
    <property type="molecule type" value="Genomic_DNA"/>
</dbReference>
<dbReference type="Gene3D" id="1.10.1200.10">
    <property type="entry name" value="ACP-like"/>
    <property type="match status" value="1"/>
</dbReference>
<evidence type="ECO:0000313" key="3">
    <source>
        <dbReference type="Proteomes" id="UP000244184"/>
    </source>
</evidence>
<proteinExistence type="predicted"/>
<dbReference type="InterPro" id="IPR009081">
    <property type="entry name" value="PP-bd_ACP"/>
</dbReference>
<feature type="domain" description="Carrier" evidence="1">
    <location>
        <begin position="6"/>
        <end position="85"/>
    </location>
</feature>
<dbReference type="AlphaFoldDB" id="A0A2T6FXG8"/>
<dbReference type="SUPFAM" id="SSF47336">
    <property type="entry name" value="ACP-like"/>
    <property type="match status" value="1"/>
</dbReference>
<evidence type="ECO:0000259" key="1">
    <source>
        <dbReference type="PROSITE" id="PS50075"/>
    </source>
</evidence>
<comment type="caution">
    <text evidence="2">The sequence shown here is derived from an EMBL/GenBank/DDBJ whole genome shotgun (WGS) entry which is preliminary data.</text>
</comment>
<reference evidence="2 3" key="1">
    <citation type="submission" date="2018-03" db="EMBL/GenBank/DDBJ databases">
        <title>Genome sequence of Paenibacillus elgii strain AC13 an antimicrobial compound producing bacteria.</title>
        <authorList>
            <person name="Kurokawa A.S."/>
            <person name="Araujo J.F."/>
            <person name="Costa R.A."/>
            <person name="Ortega D.B."/>
            <person name="Pires A.S."/>
            <person name="Pappas G.J.Jr."/>
            <person name="Franco O.L."/>
            <person name="Barreto C."/>
            <person name="Magalhaes B.S."/>
            <person name="Kruger R.H."/>
        </authorList>
    </citation>
    <scope>NUCLEOTIDE SEQUENCE [LARGE SCALE GENOMIC DNA]</scope>
    <source>
        <strain evidence="2 3">AC13</strain>
    </source>
</reference>
<accession>A0A2T6FXG8</accession>
<dbReference type="InterPro" id="IPR036736">
    <property type="entry name" value="ACP-like_sf"/>
</dbReference>
<sequence>MEKYGRRRPMTVREQISDYIRELTHEPVTDPSLNLFEAGLLTSLDVLDLISFLEETFRVSISEDDVNMESLGTMNGVVSLVERLRA</sequence>
<protein>
    <submittedName>
        <fullName evidence="2">Acyl carrier protein</fullName>
    </submittedName>
</protein>
<evidence type="ECO:0000313" key="2">
    <source>
        <dbReference type="EMBL" id="PUA36598.1"/>
    </source>
</evidence>
<dbReference type="PROSITE" id="PS50075">
    <property type="entry name" value="CARRIER"/>
    <property type="match status" value="1"/>
</dbReference>
<dbReference type="Pfam" id="PF00550">
    <property type="entry name" value="PP-binding"/>
    <property type="match status" value="1"/>
</dbReference>
<gene>
    <name evidence="2" type="ORF">C8Z91_24775</name>
</gene>
<name>A0A2T6FXG8_9BACL</name>
<organism evidence="2 3">
    <name type="scientific">Paenibacillus elgii</name>
    <dbReference type="NCBI Taxonomy" id="189691"/>
    <lineage>
        <taxon>Bacteria</taxon>
        <taxon>Bacillati</taxon>
        <taxon>Bacillota</taxon>
        <taxon>Bacilli</taxon>
        <taxon>Bacillales</taxon>
        <taxon>Paenibacillaceae</taxon>
        <taxon>Paenibacillus</taxon>
    </lineage>
</organism>